<keyword evidence="2" id="KW-1185">Reference proteome</keyword>
<comment type="caution">
    <text evidence="1">The sequence shown here is derived from an EMBL/GenBank/DDBJ whole genome shotgun (WGS) entry which is preliminary data.</text>
</comment>
<organism evidence="1 2">
    <name type="scientific">Paramecium sonneborni</name>
    <dbReference type="NCBI Taxonomy" id="65129"/>
    <lineage>
        <taxon>Eukaryota</taxon>
        <taxon>Sar</taxon>
        <taxon>Alveolata</taxon>
        <taxon>Ciliophora</taxon>
        <taxon>Intramacronucleata</taxon>
        <taxon>Oligohymenophorea</taxon>
        <taxon>Peniculida</taxon>
        <taxon>Parameciidae</taxon>
        <taxon>Paramecium</taxon>
    </lineage>
</organism>
<protein>
    <submittedName>
        <fullName evidence="1">Uncharacterized protein</fullName>
    </submittedName>
</protein>
<proteinExistence type="predicted"/>
<name>A0A8S1M1U8_9CILI</name>
<evidence type="ECO:0000313" key="2">
    <source>
        <dbReference type="Proteomes" id="UP000692954"/>
    </source>
</evidence>
<gene>
    <name evidence="1" type="ORF">PSON_ATCC_30995.1.T0320015</name>
</gene>
<dbReference type="EMBL" id="CAJJDN010000032">
    <property type="protein sequence ID" value="CAD8074330.1"/>
    <property type="molecule type" value="Genomic_DNA"/>
</dbReference>
<evidence type="ECO:0000313" key="1">
    <source>
        <dbReference type="EMBL" id="CAD8074330.1"/>
    </source>
</evidence>
<accession>A0A8S1M1U8</accession>
<sequence>MDQKECNIKGVSKNEMLIQESNNQKKFLKILFKSYELLFQVPEVYNLRNSSIVDLIESIN</sequence>
<dbReference type="Proteomes" id="UP000692954">
    <property type="component" value="Unassembled WGS sequence"/>
</dbReference>
<dbReference type="AlphaFoldDB" id="A0A8S1M1U8"/>
<reference evidence="1" key="1">
    <citation type="submission" date="2021-01" db="EMBL/GenBank/DDBJ databases">
        <authorList>
            <consortium name="Genoscope - CEA"/>
            <person name="William W."/>
        </authorList>
    </citation>
    <scope>NUCLEOTIDE SEQUENCE</scope>
</reference>